<dbReference type="PANTHER" id="PTHR12715">
    <property type="entry name" value="TRANSPORTER, DRUG/METABOLITE EXPORTER FAMILY"/>
    <property type="match status" value="1"/>
</dbReference>
<accession>A0A1I1QTF8</accession>
<feature type="transmembrane region" description="Helical" evidence="2">
    <location>
        <begin position="267"/>
        <end position="285"/>
    </location>
</feature>
<evidence type="ECO:0000256" key="1">
    <source>
        <dbReference type="ARBA" id="ARBA00007362"/>
    </source>
</evidence>
<evidence type="ECO:0000313" key="5">
    <source>
        <dbReference type="Proteomes" id="UP000199263"/>
    </source>
</evidence>
<dbReference type="AlphaFoldDB" id="A0A1I1QTF8"/>
<evidence type="ECO:0000259" key="3">
    <source>
        <dbReference type="Pfam" id="PF00892"/>
    </source>
</evidence>
<feature type="transmembrane region" description="Helical" evidence="2">
    <location>
        <begin position="36"/>
        <end position="54"/>
    </location>
</feature>
<feature type="transmembrane region" description="Helical" evidence="2">
    <location>
        <begin position="66"/>
        <end position="84"/>
    </location>
</feature>
<feature type="transmembrane region" description="Helical" evidence="2">
    <location>
        <begin position="210"/>
        <end position="230"/>
    </location>
</feature>
<dbReference type="GO" id="GO:0016020">
    <property type="term" value="C:membrane"/>
    <property type="evidence" value="ECO:0007669"/>
    <property type="project" value="InterPro"/>
</dbReference>
<feature type="transmembrane region" description="Helical" evidence="2">
    <location>
        <begin position="146"/>
        <end position="166"/>
    </location>
</feature>
<dbReference type="EMBL" id="FOMG01000027">
    <property type="protein sequence ID" value="SFD25359.1"/>
    <property type="molecule type" value="Genomic_DNA"/>
</dbReference>
<organism evidence="4 5">
    <name type="scientific">Clostridium uliginosum</name>
    <dbReference type="NCBI Taxonomy" id="119641"/>
    <lineage>
        <taxon>Bacteria</taxon>
        <taxon>Bacillati</taxon>
        <taxon>Bacillota</taxon>
        <taxon>Clostridia</taxon>
        <taxon>Eubacteriales</taxon>
        <taxon>Clostridiaceae</taxon>
        <taxon>Clostridium</taxon>
    </lineage>
</organism>
<feature type="domain" description="EamA" evidence="3">
    <location>
        <begin position="148"/>
        <end position="284"/>
    </location>
</feature>
<keyword evidence="5" id="KW-1185">Reference proteome</keyword>
<reference evidence="4 5" key="1">
    <citation type="submission" date="2016-10" db="EMBL/GenBank/DDBJ databases">
        <authorList>
            <person name="de Groot N.N."/>
        </authorList>
    </citation>
    <scope>NUCLEOTIDE SEQUENCE [LARGE SCALE GENOMIC DNA]</scope>
    <source>
        <strain evidence="4 5">DSM 12992</strain>
    </source>
</reference>
<dbReference type="OrthoDB" id="9809509at2"/>
<feature type="transmembrane region" description="Helical" evidence="2">
    <location>
        <begin position="90"/>
        <end position="110"/>
    </location>
</feature>
<feature type="transmembrane region" description="Helical" evidence="2">
    <location>
        <begin position="178"/>
        <end position="204"/>
    </location>
</feature>
<dbReference type="RefSeq" id="WP_090093432.1">
    <property type="nucleotide sequence ID" value="NZ_FOMG01000027.1"/>
</dbReference>
<dbReference type="SUPFAM" id="SSF103481">
    <property type="entry name" value="Multidrug resistance efflux transporter EmrE"/>
    <property type="match status" value="2"/>
</dbReference>
<feature type="domain" description="EamA" evidence="3">
    <location>
        <begin position="7"/>
        <end position="138"/>
    </location>
</feature>
<dbReference type="Proteomes" id="UP000199263">
    <property type="component" value="Unassembled WGS sequence"/>
</dbReference>
<dbReference type="STRING" id="119641.SAMN05421842_12736"/>
<keyword evidence="2" id="KW-0472">Membrane</keyword>
<protein>
    <submittedName>
        <fullName evidence="4">Permease of the drug/metabolite transporter (DMT) superfamily</fullName>
    </submittedName>
</protein>
<name>A0A1I1QTF8_9CLOT</name>
<dbReference type="PANTHER" id="PTHR12715:SF4">
    <property type="entry name" value="EAMA DOMAIN-CONTAINING PROTEIN"/>
    <property type="match status" value="1"/>
</dbReference>
<comment type="similarity">
    <text evidence="1">Belongs to the EamA transporter family.</text>
</comment>
<feature type="transmembrane region" description="Helical" evidence="2">
    <location>
        <begin position="122"/>
        <end position="140"/>
    </location>
</feature>
<sequence>MNQKLKMNIMAVFTVFFWASSFPVTKVAMTHYTPNSISFIRCTVASILLLIIGIPNHIRKPQKKDILWFLLSGGLGFAIYMIFLNNGIQTLTSATSSIIITTTPIMTTVVASKCYGEKIKKVGWLTIALAFVGVLILMLWDGVVSINIGLIWTIGAAIVFCCYNILNRKLYSIGYTALEIVTYSMICGSILLTSFSLQGVVQIITSQPKHILSVIYLGAMPSAIAYLLWGKAMSLADKTSEVTNFMFVTPLFSTVLGFILLKEIPNMGTFIGGTIIILSIFIFNLKGK</sequence>
<dbReference type="Pfam" id="PF00892">
    <property type="entry name" value="EamA"/>
    <property type="match status" value="2"/>
</dbReference>
<keyword evidence="2" id="KW-1133">Transmembrane helix</keyword>
<keyword evidence="2" id="KW-0812">Transmembrane</keyword>
<gene>
    <name evidence="4" type="ORF">SAMN05421842_12736</name>
</gene>
<feature type="transmembrane region" description="Helical" evidence="2">
    <location>
        <begin position="242"/>
        <end position="261"/>
    </location>
</feature>
<evidence type="ECO:0000313" key="4">
    <source>
        <dbReference type="EMBL" id="SFD25359.1"/>
    </source>
</evidence>
<evidence type="ECO:0000256" key="2">
    <source>
        <dbReference type="SAM" id="Phobius"/>
    </source>
</evidence>
<dbReference type="InterPro" id="IPR000620">
    <property type="entry name" value="EamA_dom"/>
</dbReference>
<dbReference type="InterPro" id="IPR052756">
    <property type="entry name" value="Alkyne_AA_exporter"/>
</dbReference>
<proteinExistence type="inferred from homology"/>
<dbReference type="InterPro" id="IPR037185">
    <property type="entry name" value="EmrE-like"/>
</dbReference>